<proteinExistence type="predicted"/>
<dbReference type="STRING" id="453582.SAMN05421580_105261"/>
<protein>
    <submittedName>
        <fullName evidence="1">Uncharacterized protein</fullName>
    </submittedName>
</protein>
<sequence length="63" mass="6702">MLDAAKTRLATAADEAAEALAHAHRHTPFGLLRAERAEIIRRVAVRFAVDPGKLAEKLKGGAA</sequence>
<evidence type="ECO:0000313" key="2">
    <source>
        <dbReference type="Proteomes" id="UP000186221"/>
    </source>
</evidence>
<organism evidence="1 2">
    <name type="scientific">Rhodobacter aestuarii</name>
    <dbReference type="NCBI Taxonomy" id="453582"/>
    <lineage>
        <taxon>Bacteria</taxon>
        <taxon>Pseudomonadati</taxon>
        <taxon>Pseudomonadota</taxon>
        <taxon>Alphaproteobacteria</taxon>
        <taxon>Rhodobacterales</taxon>
        <taxon>Rhodobacter group</taxon>
        <taxon>Rhodobacter</taxon>
    </lineage>
</organism>
<name>A0A1N7MCF3_9RHOB</name>
<keyword evidence="2" id="KW-1185">Reference proteome</keyword>
<dbReference type="RefSeq" id="WP_076484759.1">
    <property type="nucleotide sequence ID" value="NZ_FTOG01000005.1"/>
</dbReference>
<dbReference type="EMBL" id="FTOG01000005">
    <property type="protein sequence ID" value="SIS83750.1"/>
    <property type="molecule type" value="Genomic_DNA"/>
</dbReference>
<dbReference type="Proteomes" id="UP000186221">
    <property type="component" value="Unassembled WGS sequence"/>
</dbReference>
<gene>
    <name evidence="1" type="ORF">SAMN05421580_105261</name>
</gene>
<reference evidence="2" key="1">
    <citation type="submission" date="2017-01" db="EMBL/GenBank/DDBJ databases">
        <authorList>
            <person name="Varghese N."/>
            <person name="Submissions S."/>
        </authorList>
    </citation>
    <scope>NUCLEOTIDE SEQUENCE [LARGE SCALE GENOMIC DNA]</scope>
    <source>
        <strain evidence="2">DSM 19945</strain>
    </source>
</reference>
<evidence type="ECO:0000313" key="1">
    <source>
        <dbReference type="EMBL" id="SIS83750.1"/>
    </source>
</evidence>
<accession>A0A1N7MCF3</accession>
<dbReference type="AlphaFoldDB" id="A0A1N7MCF3"/>